<protein>
    <submittedName>
        <fullName evidence="1">Ribosomal protein l9 RNAse h1</fullName>
    </submittedName>
</protein>
<keyword evidence="1" id="KW-0689">Ribosomal protein</keyword>
<name>A0ACB5SAU4_9PEZI</name>
<comment type="caution">
    <text evidence="1">The sequence shown here is derived from an EMBL/GenBank/DDBJ whole genome shotgun (WGS) entry which is preliminary data.</text>
</comment>
<evidence type="ECO:0000313" key="1">
    <source>
        <dbReference type="EMBL" id="GME32945.1"/>
    </source>
</evidence>
<keyword evidence="1" id="KW-0687">Ribonucleoprotein</keyword>
<accession>A0ACB5SAU4</accession>
<dbReference type="Proteomes" id="UP001165186">
    <property type="component" value="Unassembled WGS sequence"/>
</dbReference>
<keyword evidence="2" id="KW-1185">Reference proteome</keyword>
<dbReference type="EMBL" id="BSXG01000229">
    <property type="protein sequence ID" value="GME32945.1"/>
    <property type="molecule type" value="Genomic_DNA"/>
</dbReference>
<proteinExistence type="predicted"/>
<reference evidence="1" key="1">
    <citation type="submission" date="2024-09" db="EMBL/GenBank/DDBJ databases">
        <title>Draft Genome Sequences of Neofusicoccum parvum.</title>
        <authorList>
            <person name="Ashida A."/>
            <person name="Camagna M."/>
            <person name="Tanaka A."/>
            <person name="Takemoto D."/>
        </authorList>
    </citation>
    <scope>NUCLEOTIDE SEQUENCE</scope>
    <source>
        <strain evidence="1">PPO83</strain>
    </source>
</reference>
<organism evidence="1 2">
    <name type="scientific">Neofusicoccum parvum</name>
    <dbReference type="NCBI Taxonomy" id="310453"/>
    <lineage>
        <taxon>Eukaryota</taxon>
        <taxon>Fungi</taxon>
        <taxon>Dikarya</taxon>
        <taxon>Ascomycota</taxon>
        <taxon>Pezizomycotina</taxon>
        <taxon>Dothideomycetes</taxon>
        <taxon>Dothideomycetes incertae sedis</taxon>
        <taxon>Botryosphaeriales</taxon>
        <taxon>Botryosphaeriaceae</taxon>
        <taxon>Neofusicoccum</taxon>
    </lineage>
</organism>
<sequence length="282" mass="31084">MSASLRPSLLPRCSSCARRVAASALRPWSPLQQQIRGKKKLSKLPHTIPVRLLKDVKAFGRKGSLVPVSAGQMRNNWFPARTAEYVTATELKELRQKDASIERDHAFVLEEIKAKGETGPEVLEIAKPKPIEVERISPQRSMELIDIFVPARMDFQKSAKDKPPQEQPAKVQPRPRGISAADVLAAASAAQAKQEVDERVGIHGSVSTIDVAAFIRDHLAVNEEGTLVTVSQEDVHFIDGTSADDATRLKFSGDYEVEIKVKGAEEGVRRKLRVIPIFRASA</sequence>
<evidence type="ECO:0000313" key="2">
    <source>
        <dbReference type="Proteomes" id="UP001165186"/>
    </source>
</evidence>
<gene>
    <name evidence="1" type="primary">g5466</name>
    <name evidence="1" type="ORF">NpPPO83_00005466</name>
</gene>